<feature type="chain" id="PRO_5045181579" evidence="1">
    <location>
        <begin position="33"/>
        <end position="148"/>
    </location>
</feature>
<accession>A0ABW1FV21</accession>
<dbReference type="RefSeq" id="WP_380578663.1">
    <property type="nucleotide sequence ID" value="NZ_JBHSQJ010000005.1"/>
</dbReference>
<proteinExistence type="predicted"/>
<evidence type="ECO:0000313" key="3">
    <source>
        <dbReference type="Proteomes" id="UP001596174"/>
    </source>
</evidence>
<protein>
    <submittedName>
        <fullName evidence="2">Uncharacterized protein</fullName>
    </submittedName>
</protein>
<name>A0ABW1FV21_9ACTN</name>
<comment type="caution">
    <text evidence="2">The sequence shown here is derived from an EMBL/GenBank/DDBJ whole genome shotgun (WGS) entry which is preliminary data.</text>
</comment>
<dbReference type="Proteomes" id="UP001596174">
    <property type="component" value="Unassembled WGS sequence"/>
</dbReference>
<reference evidence="3" key="1">
    <citation type="journal article" date="2019" name="Int. J. Syst. Evol. Microbiol.">
        <title>The Global Catalogue of Microorganisms (GCM) 10K type strain sequencing project: providing services to taxonomists for standard genome sequencing and annotation.</title>
        <authorList>
            <consortium name="The Broad Institute Genomics Platform"/>
            <consortium name="The Broad Institute Genome Sequencing Center for Infectious Disease"/>
            <person name="Wu L."/>
            <person name="Ma J."/>
        </authorList>
    </citation>
    <scope>NUCLEOTIDE SEQUENCE [LARGE SCALE GENOMIC DNA]</scope>
    <source>
        <strain evidence="3">JCM 4816</strain>
    </source>
</reference>
<sequence>MKANLKKRLTGTTIAAALVLAGLIGTASPAAAGVTLDGNGCRYAPVQADGLSVLPCLVITGPFSLAGKVTISGSNRTYVTLCEQLLGVNPDGSTFIHSGVQCKTAWGPGDTLYIDWGPGQWDTYVLHAWFTSPTYWDGGESARAYIYS</sequence>
<evidence type="ECO:0000256" key="1">
    <source>
        <dbReference type="SAM" id="SignalP"/>
    </source>
</evidence>
<gene>
    <name evidence="2" type="ORF">ACFP3V_01180</name>
</gene>
<keyword evidence="3" id="KW-1185">Reference proteome</keyword>
<keyword evidence="1" id="KW-0732">Signal</keyword>
<feature type="signal peptide" evidence="1">
    <location>
        <begin position="1"/>
        <end position="32"/>
    </location>
</feature>
<dbReference type="EMBL" id="JBHSQJ010000005">
    <property type="protein sequence ID" value="MFC5905838.1"/>
    <property type="molecule type" value="Genomic_DNA"/>
</dbReference>
<evidence type="ECO:0000313" key="2">
    <source>
        <dbReference type="EMBL" id="MFC5905838.1"/>
    </source>
</evidence>
<organism evidence="2 3">
    <name type="scientific">Streptacidiphilus monticola</name>
    <dbReference type="NCBI Taxonomy" id="2161674"/>
    <lineage>
        <taxon>Bacteria</taxon>
        <taxon>Bacillati</taxon>
        <taxon>Actinomycetota</taxon>
        <taxon>Actinomycetes</taxon>
        <taxon>Kitasatosporales</taxon>
        <taxon>Streptomycetaceae</taxon>
        <taxon>Streptacidiphilus</taxon>
    </lineage>
</organism>